<keyword evidence="9" id="KW-1185">Reference proteome</keyword>
<evidence type="ECO:0000256" key="4">
    <source>
        <dbReference type="SAM" id="Phobius"/>
    </source>
</evidence>
<dbReference type="PROSITE" id="PS50885">
    <property type="entry name" value="HAMP"/>
    <property type="match status" value="1"/>
</dbReference>
<dbReference type="EMBL" id="CP032418">
    <property type="protein sequence ID" value="AYC30848.1"/>
    <property type="molecule type" value="Genomic_DNA"/>
</dbReference>
<keyword evidence="2" id="KW-1003">Cell membrane</keyword>
<feature type="transmembrane region" description="Helical" evidence="4">
    <location>
        <begin position="195"/>
        <end position="216"/>
    </location>
</feature>
<dbReference type="GO" id="GO:0005886">
    <property type="term" value="C:plasma membrane"/>
    <property type="evidence" value="ECO:0007669"/>
    <property type="project" value="UniProtKB-SubCell"/>
</dbReference>
<dbReference type="Gene3D" id="1.10.3210.10">
    <property type="entry name" value="Hypothetical protein af1432"/>
    <property type="match status" value="1"/>
</dbReference>
<dbReference type="SUPFAM" id="SSF109604">
    <property type="entry name" value="HD-domain/PDEase-like"/>
    <property type="match status" value="1"/>
</dbReference>
<evidence type="ECO:0000256" key="3">
    <source>
        <dbReference type="ARBA" id="ARBA00023136"/>
    </source>
</evidence>
<sequence length="504" mass="55853">MEKVYQTFLQRLIRDYLIGSGIAVLGVGSIFIYAALDAPPIEGVRLLLILVVSLLVMVAAEIIAIRKHLAPIKQLVSTPDASISSLKSVYHHVHRLPLLALKRIFGPHLMGISIPAGLLLVVSIWQEWINLPYTYIILAAIGGPLVACMHAFVEFFLNSETMKPLAVAIQRKAFEQHGIDLSLDGEVVVSIRRKFLWSMFLIGTFPLFLFILGGYIRVDILSNSVDYWVWAGIIILVGISFSALGAWVLTREITHPIQQTITAMAAVQDGNFEQKVSDIYSDEFSQVVTGFNSMVDGLKMREQKNDQLIQSYFATLAAALDARDPYTAGHSERVAAYSVEIGKLAGLPIDEIETLQKSALLHDIGKIGIRDEILLKEGKLTEEEYSKIKEHPLTGEAILKEIKPAESMAPLLPGVRSHHESYNGKGYPDGLVGEAIPLQGRIMAIADAFDAMTSDRPYRKGMETAKALQILREGSGIQWDPILTPLFIQNYSVIEKRIQKNRGK</sequence>
<dbReference type="Pfam" id="PF13487">
    <property type="entry name" value="HD_5"/>
    <property type="match status" value="1"/>
</dbReference>
<dbReference type="PANTHER" id="PTHR43155:SF2">
    <property type="entry name" value="CYCLIC DI-GMP PHOSPHODIESTERASE PA4108"/>
    <property type="match status" value="1"/>
</dbReference>
<feature type="transmembrane region" description="Helical" evidence="4">
    <location>
        <begin position="46"/>
        <end position="65"/>
    </location>
</feature>
<dbReference type="PROSITE" id="PS51831">
    <property type="entry name" value="HD"/>
    <property type="match status" value="1"/>
</dbReference>
<organism evidence="8 9">
    <name type="scientific">Paenisporosarcina cavernae</name>
    <dbReference type="NCBI Taxonomy" id="2320858"/>
    <lineage>
        <taxon>Bacteria</taxon>
        <taxon>Bacillati</taxon>
        <taxon>Bacillota</taxon>
        <taxon>Bacilli</taxon>
        <taxon>Bacillales</taxon>
        <taxon>Caryophanaceae</taxon>
        <taxon>Paenisporosarcina</taxon>
    </lineage>
</organism>
<feature type="transmembrane region" description="Helical" evidence="4">
    <location>
        <begin position="104"/>
        <end position="125"/>
    </location>
</feature>
<evidence type="ECO:0000313" key="8">
    <source>
        <dbReference type="EMBL" id="AYC30848.1"/>
    </source>
</evidence>
<dbReference type="SMART" id="SM00471">
    <property type="entry name" value="HDc"/>
    <property type="match status" value="1"/>
</dbReference>
<feature type="transmembrane region" description="Helical" evidence="4">
    <location>
        <begin position="131"/>
        <end position="153"/>
    </location>
</feature>
<dbReference type="CDD" id="cd00077">
    <property type="entry name" value="HDc"/>
    <property type="match status" value="1"/>
</dbReference>
<evidence type="ECO:0000259" key="6">
    <source>
        <dbReference type="PROSITE" id="PS51831"/>
    </source>
</evidence>
<accession>A0A385YYW2</accession>
<dbReference type="Proteomes" id="UP000265725">
    <property type="component" value="Chromosome"/>
</dbReference>
<dbReference type="CDD" id="cd06225">
    <property type="entry name" value="HAMP"/>
    <property type="match status" value="1"/>
</dbReference>
<dbReference type="Gene3D" id="6.10.340.10">
    <property type="match status" value="1"/>
</dbReference>
<dbReference type="InterPro" id="IPR037522">
    <property type="entry name" value="HD_GYP_dom"/>
</dbReference>
<evidence type="ECO:0000259" key="5">
    <source>
        <dbReference type="PROSITE" id="PS50885"/>
    </source>
</evidence>
<feature type="domain" description="HD" evidence="6">
    <location>
        <begin position="327"/>
        <end position="452"/>
    </location>
</feature>
<keyword evidence="3 4" id="KW-0472">Membrane</keyword>
<name>A0A385YYW2_9BACL</name>
<keyword evidence="4" id="KW-1133">Transmembrane helix</keyword>
<dbReference type="Pfam" id="PF00672">
    <property type="entry name" value="HAMP"/>
    <property type="match status" value="1"/>
</dbReference>
<keyword evidence="4" id="KW-0812">Transmembrane</keyword>
<evidence type="ECO:0000256" key="1">
    <source>
        <dbReference type="ARBA" id="ARBA00004236"/>
    </source>
</evidence>
<reference evidence="9" key="1">
    <citation type="submission" date="2018-09" db="EMBL/GenBank/DDBJ databases">
        <authorList>
            <person name="Zhu H."/>
        </authorList>
    </citation>
    <scope>NUCLEOTIDE SEQUENCE [LARGE SCALE GENOMIC DNA]</scope>
    <source>
        <strain evidence="9">K2R23-3</strain>
    </source>
</reference>
<evidence type="ECO:0000259" key="7">
    <source>
        <dbReference type="PROSITE" id="PS51832"/>
    </source>
</evidence>
<protein>
    <submittedName>
        <fullName evidence="8">HD domain-containing protein</fullName>
    </submittedName>
</protein>
<dbReference type="PANTHER" id="PTHR43155">
    <property type="entry name" value="CYCLIC DI-GMP PHOSPHODIESTERASE PA4108-RELATED"/>
    <property type="match status" value="1"/>
</dbReference>
<feature type="transmembrane region" description="Helical" evidence="4">
    <location>
        <begin position="12"/>
        <end position="34"/>
    </location>
</feature>
<dbReference type="AlphaFoldDB" id="A0A385YYW2"/>
<dbReference type="InterPro" id="IPR003607">
    <property type="entry name" value="HD/PDEase_dom"/>
</dbReference>
<comment type="subcellular location">
    <subcellularLocation>
        <location evidence="1">Cell membrane</location>
    </subcellularLocation>
</comment>
<dbReference type="InterPro" id="IPR003660">
    <property type="entry name" value="HAMP_dom"/>
</dbReference>
<evidence type="ECO:0000313" key="9">
    <source>
        <dbReference type="Proteomes" id="UP000265725"/>
    </source>
</evidence>
<dbReference type="SMART" id="SM00304">
    <property type="entry name" value="HAMP"/>
    <property type="match status" value="1"/>
</dbReference>
<dbReference type="GO" id="GO:0007165">
    <property type="term" value="P:signal transduction"/>
    <property type="evidence" value="ECO:0007669"/>
    <property type="project" value="InterPro"/>
</dbReference>
<feature type="transmembrane region" description="Helical" evidence="4">
    <location>
        <begin position="228"/>
        <end position="249"/>
    </location>
</feature>
<dbReference type="SUPFAM" id="SSF158472">
    <property type="entry name" value="HAMP domain-like"/>
    <property type="match status" value="1"/>
</dbReference>
<feature type="domain" description="HAMP" evidence="5">
    <location>
        <begin position="251"/>
        <end position="303"/>
    </location>
</feature>
<dbReference type="KEGG" id="paek:D3873_11765"/>
<feature type="domain" description="HD-GYP" evidence="7">
    <location>
        <begin position="305"/>
        <end position="503"/>
    </location>
</feature>
<evidence type="ECO:0000256" key="2">
    <source>
        <dbReference type="ARBA" id="ARBA00022475"/>
    </source>
</evidence>
<dbReference type="PROSITE" id="PS51832">
    <property type="entry name" value="HD_GYP"/>
    <property type="match status" value="1"/>
</dbReference>
<proteinExistence type="predicted"/>
<dbReference type="OrthoDB" id="9759601at2"/>
<gene>
    <name evidence="8" type="ORF">D3873_11765</name>
</gene>
<dbReference type="InterPro" id="IPR006674">
    <property type="entry name" value="HD_domain"/>
</dbReference>